<dbReference type="Gene3D" id="1.25.40.10">
    <property type="entry name" value="Tetratricopeptide repeat domain"/>
    <property type="match status" value="1"/>
</dbReference>
<evidence type="ECO:0000259" key="2">
    <source>
        <dbReference type="PROSITE" id="PS50930"/>
    </source>
</evidence>
<dbReference type="InterPro" id="IPR011990">
    <property type="entry name" value="TPR-like_helical_dom_sf"/>
</dbReference>
<dbReference type="SMART" id="SM00850">
    <property type="entry name" value="LytTR"/>
    <property type="match status" value="1"/>
</dbReference>
<dbReference type="Gene3D" id="2.40.50.1020">
    <property type="entry name" value="LytTr DNA-binding domain"/>
    <property type="match status" value="1"/>
</dbReference>
<protein>
    <recommendedName>
        <fullName evidence="2">HTH LytTR-type domain-containing protein</fullName>
    </recommendedName>
</protein>
<evidence type="ECO:0000313" key="3">
    <source>
        <dbReference type="EMBL" id="ANF52511.1"/>
    </source>
</evidence>
<organism evidence="3 4">
    <name type="scientific">Chryseobacterium glaciei</name>
    <dbReference type="NCBI Taxonomy" id="1685010"/>
    <lineage>
        <taxon>Bacteria</taxon>
        <taxon>Pseudomonadati</taxon>
        <taxon>Bacteroidota</taxon>
        <taxon>Flavobacteriia</taxon>
        <taxon>Flavobacteriales</taxon>
        <taxon>Weeksellaceae</taxon>
        <taxon>Chryseobacterium group</taxon>
        <taxon>Chryseobacterium</taxon>
    </lineage>
</organism>
<dbReference type="KEGG" id="chh:A0O34_19170"/>
<evidence type="ECO:0000256" key="1">
    <source>
        <dbReference type="SAM" id="Phobius"/>
    </source>
</evidence>
<dbReference type="Proteomes" id="UP000077824">
    <property type="component" value="Chromosome"/>
</dbReference>
<keyword evidence="1" id="KW-1133">Transmembrane helix</keyword>
<accession>A0A172XZZ3</accession>
<keyword evidence="1" id="KW-0812">Transmembrane</keyword>
<dbReference type="STRING" id="1685010.A0O34_19170"/>
<sequence>MKAIRYILLIFSAIIIKAQSLNGYLENQKFEEFPKNIVTIKRNILNEKSSLELAKYDYVLGKNFEYLNQEDSALYYYMKSRDLFGKLNYKNQYHDLSLEIHKVISSQVNYDKYGYTFFNDYYNYASKTRSNERLALAYNQKAIEKFYEFDFDKRKNVEVINAAVKVLDTAYSYSKNSTDLETRVKILNNFGLFNYTKDNFQTAEKFFIQGIDLATKYKIKYELFILYYNYGNSFFIQKKYNEAVYWFLKAEAVPIQQYELKSKRLLYQKFKESYDHLNDHSNRKKYDSLYTHLNKKINDTEQNIAIHQINTQYQVVEKDKQISSLKKIAMSYQENKILYFVLIGLVFLIAMYSFIRWKRVDHTKKKLDLEKESLQIEHTQTIQELEKVKQLVIEDHIVLKNRTKIYLKELLYIKAEDHYLQLYTSKKKEFVRGKISEIIKELPPNFTQVHRSFIINKNSIISNNGASVFLEGKIEIPLSRNFKKNIE</sequence>
<dbReference type="GO" id="GO:0003677">
    <property type="term" value="F:DNA binding"/>
    <property type="evidence" value="ECO:0007669"/>
    <property type="project" value="InterPro"/>
</dbReference>
<dbReference type="RefSeq" id="WP_066758381.1">
    <property type="nucleotide sequence ID" value="NZ_CP015199.1"/>
</dbReference>
<dbReference type="InterPro" id="IPR007492">
    <property type="entry name" value="LytTR_DNA-bd_dom"/>
</dbReference>
<keyword evidence="4" id="KW-1185">Reference proteome</keyword>
<feature type="domain" description="HTH LytTR-type" evidence="2">
    <location>
        <begin position="398"/>
        <end position="487"/>
    </location>
</feature>
<dbReference type="AlphaFoldDB" id="A0A172XZZ3"/>
<feature type="transmembrane region" description="Helical" evidence="1">
    <location>
        <begin position="337"/>
        <end position="355"/>
    </location>
</feature>
<proteinExistence type="predicted"/>
<gene>
    <name evidence="3" type="ORF">A0O34_19170</name>
</gene>
<dbReference type="OrthoDB" id="2962330at2"/>
<dbReference type="SUPFAM" id="SSF48452">
    <property type="entry name" value="TPR-like"/>
    <property type="match status" value="1"/>
</dbReference>
<name>A0A172XZZ3_9FLAO</name>
<dbReference type="PROSITE" id="PS50930">
    <property type="entry name" value="HTH_LYTTR"/>
    <property type="match status" value="1"/>
</dbReference>
<reference evidence="3 4" key="1">
    <citation type="submission" date="2016-04" db="EMBL/GenBank/DDBJ databases">
        <title>Complete Genome Sequence of Chryseobacterium sp. IHBB 10212.</title>
        <authorList>
            <person name="Pal M."/>
            <person name="Swarnkar M.K."/>
            <person name="Kaushal K."/>
            <person name="Chhibber S."/>
            <person name="Singh A.K."/>
            <person name="Gulati A."/>
        </authorList>
    </citation>
    <scope>NUCLEOTIDE SEQUENCE [LARGE SCALE GENOMIC DNA]</scope>
    <source>
        <strain evidence="3 4">IHBB 10212</strain>
    </source>
</reference>
<evidence type="ECO:0000313" key="4">
    <source>
        <dbReference type="Proteomes" id="UP000077824"/>
    </source>
</evidence>
<keyword evidence="1" id="KW-0472">Membrane</keyword>
<dbReference type="EMBL" id="CP015199">
    <property type="protein sequence ID" value="ANF52511.1"/>
    <property type="molecule type" value="Genomic_DNA"/>
</dbReference>
<dbReference type="Pfam" id="PF04397">
    <property type="entry name" value="LytTR"/>
    <property type="match status" value="1"/>
</dbReference>